<dbReference type="PANTHER" id="PTHR46321">
    <property type="entry name" value="KIF1-BINDING PROTEIN"/>
    <property type="match status" value="1"/>
</dbReference>
<dbReference type="GO" id="GO:0005856">
    <property type="term" value="C:cytoskeleton"/>
    <property type="evidence" value="ECO:0007669"/>
    <property type="project" value="UniProtKB-SubCell"/>
</dbReference>
<feature type="region of interest" description="Disordered" evidence="6">
    <location>
        <begin position="48"/>
        <end position="84"/>
    </location>
</feature>
<keyword evidence="4" id="KW-0963">Cytoplasm</keyword>
<protein>
    <recommendedName>
        <fullName evidence="3">KIF-binding protein</fullName>
    </recommendedName>
</protein>
<comment type="subcellular location">
    <subcellularLocation>
        <location evidence="1">Cytoplasm</location>
        <location evidence="1">Cytoskeleton</location>
    </subcellularLocation>
</comment>
<reference evidence="7" key="1">
    <citation type="submission" date="2021-01" db="EMBL/GenBank/DDBJ databases">
        <authorList>
            <person name="Corre E."/>
            <person name="Pelletier E."/>
            <person name="Niang G."/>
            <person name="Scheremetjew M."/>
            <person name="Finn R."/>
            <person name="Kale V."/>
            <person name="Holt S."/>
            <person name="Cochrane G."/>
            <person name="Meng A."/>
            <person name="Brown T."/>
            <person name="Cohen L."/>
        </authorList>
    </citation>
    <scope>NUCLEOTIDE SEQUENCE</scope>
    <source>
        <strain evidence="7">CCMP219</strain>
    </source>
</reference>
<proteinExistence type="inferred from homology"/>
<dbReference type="InterPro" id="IPR022083">
    <property type="entry name" value="KBP"/>
</dbReference>
<evidence type="ECO:0000256" key="1">
    <source>
        <dbReference type="ARBA" id="ARBA00004245"/>
    </source>
</evidence>
<name>A0A7R9YQ70_9CHLO</name>
<dbReference type="AlphaFoldDB" id="A0A7R9YQ70"/>
<sequence>MVKLAGLVCAQVTRHSAAAMSDSKKPQGEAARPDERLKDIEHVVQEHANTSAVVSTSASVPDESTTTADSPAADAGNDGALGTSSGPARGGCSLLEPDVLANVHLAWAKLYLARLIASHERYIDKIVPVEPRPFESPDSFPSMLAFRNLVPFGKSVNQCGWGDAALVRKFDDARNLFNAAMTHFKEALEYYQLDGWVTEHINILMEISNAYRCLASFEPDAKRKRLMHSQRVARLAPLHGVLNHEHFLGLVRSIALELGNTSREIMDLLEEERRPKSKTVAARLDAVRYYTYFIDTFREPFGPGGKLPDRIEDEANERYFLLASFSLGRLMSGGMAADRDMAGMVAAVEHLRGTAAYVDRQHVQHFEREAGMAREMADLISEKLQLAQQLTTAK</sequence>
<comment type="similarity">
    <text evidence="2">Belongs to the KIF-binding protein family.</text>
</comment>
<evidence type="ECO:0000313" key="7">
    <source>
        <dbReference type="EMBL" id="CAD8280249.1"/>
    </source>
</evidence>
<keyword evidence="5" id="KW-0206">Cytoskeleton</keyword>
<evidence type="ECO:0000256" key="6">
    <source>
        <dbReference type="SAM" id="MobiDB-lite"/>
    </source>
</evidence>
<evidence type="ECO:0000256" key="5">
    <source>
        <dbReference type="ARBA" id="ARBA00023212"/>
    </source>
</evidence>
<evidence type="ECO:0000256" key="3">
    <source>
        <dbReference type="ARBA" id="ARBA00016840"/>
    </source>
</evidence>
<feature type="compositionally biased region" description="Low complexity" evidence="6">
    <location>
        <begin position="50"/>
        <end position="75"/>
    </location>
</feature>
<accession>A0A7R9YQ70</accession>
<evidence type="ECO:0000256" key="2">
    <source>
        <dbReference type="ARBA" id="ARBA00010305"/>
    </source>
</evidence>
<evidence type="ECO:0000256" key="4">
    <source>
        <dbReference type="ARBA" id="ARBA00022490"/>
    </source>
</evidence>
<dbReference type="PANTHER" id="PTHR46321:SF1">
    <property type="entry name" value="KIF-BINDING PROTEIN"/>
    <property type="match status" value="1"/>
</dbReference>
<gene>
    <name evidence="7" type="ORF">CEUR00632_LOCUS284</name>
</gene>
<dbReference type="Pfam" id="PF12309">
    <property type="entry name" value="KBP_C"/>
    <property type="match status" value="1"/>
</dbReference>
<organism evidence="7">
    <name type="scientific">Chlamydomonas euryale</name>
    <dbReference type="NCBI Taxonomy" id="1486919"/>
    <lineage>
        <taxon>Eukaryota</taxon>
        <taxon>Viridiplantae</taxon>
        <taxon>Chlorophyta</taxon>
        <taxon>core chlorophytes</taxon>
        <taxon>Chlorophyceae</taxon>
        <taxon>CS clade</taxon>
        <taxon>Chlamydomonadales</taxon>
        <taxon>Chlamydomonadaceae</taxon>
        <taxon>Chlamydomonas</taxon>
    </lineage>
</organism>
<dbReference type="EMBL" id="HBEC01000542">
    <property type="protein sequence ID" value="CAD8280249.1"/>
    <property type="molecule type" value="Transcribed_RNA"/>
</dbReference>